<organism evidence="2 3">
    <name type="scientific">Candolleomyces aberdarensis</name>
    <dbReference type="NCBI Taxonomy" id="2316362"/>
    <lineage>
        <taxon>Eukaryota</taxon>
        <taxon>Fungi</taxon>
        <taxon>Dikarya</taxon>
        <taxon>Basidiomycota</taxon>
        <taxon>Agaricomycotina</taxon>
        <taxon>Agaricomycetes</taxon>
        <taxon>Agaricomycetidae</taxon>
        <taxon>Agaricales</taxon>
        <taxon>Agaricineae</taxon>
        <taxon>Psathyrellaceae</taxon>
        <taxon>Candolleomyces</taxon>
    </lineage>
</organism>
<protein>
    <submittedName>
        <fullName evidence="2">Uncharacterized protein</fullName>
    </submittedName>
</protein>
<feature type="region of interest" description="Disordered" evidence="1">
    <location>
        <begin position="223"/>
        <end position="283"/>
    </location>
</feature>
<feature type="region of interest" description="Disordered" evidence="1">
    <location>
        <begin position="299"/>
        <end position="326"/>
    </location>
</feature>
<proteinExistence type="predicted"/>
<dbReference type="OrthoDB" id="10395965at2759"/>
<name>A0A4Q2CZB1_9AGAR</name>
<sequence>MSFFRNASNFNMDNVDFRNIQGDYLDRRSYNTVNDESVNNSLVYHQQNSKAGIYNGSITGGVKTYTGGNVAYSSSRPNSIPQPYPAQMASQIPWEKKATHPTGTYYQNNAAGPIYNGEIEGGVTSYTNTNVTYGYDDEGRNDDPGYHQHGGWPDHQAHGQYFNTAMSAEPGNYSWDPASEGVPSHSPESYNLSSGMGSAAFQRRPPYHRAGWDHNCHVASQDLPRSVDTRPPSISASSHDFGIPPIHEGPPSTGFANAYPSPASSQDGQPIEESCANSEGNGCLAPDSVSNGIRKLSLDDKADRDLPKYIQFPPTPHEPPHQMPQRTWSAKNPFIPIMEAERRAAQSRRTCFN</sequence>
<feature type="compositionally biased region" description="Polar residues" evidence="1">
    <location>
        <begin position="186"/>
        <end position="196"/>
    </location>
</feature>
<reference evidence="2 3" key="1">
    <citation type="submission" date="2019-01" db="EMBL/GenBank/DDBJ databases">
        <title>Draft genome sequence of Psathyrella aberdarensis IHI B618.</title>
        <authorList>
            <person name="Buettner E."/>
            <person name="Kellner H."/>
        </authorList>
    </citation>
    <scope>NUCLEOTIDE SEQUENCE [LARGE SCALE GENOMIC DNA]</scope>
    <source>
        <strain evidence="2 3">IHI B618</strain>
    </source>
</reference>
<accession>A0A4Q2CZB1</accession>
<evidence type="ECO:0000313" key="2">
    <source>
        <dbReference type="EMBL" id="RXW11274.1"/>
    </source>
</evidence>
<dbReference type="AlphaFoldDB" id="A0A4Q2CZB1"/>
<comment type="caution">
    <text evidence="2">The sequence shown here is derived from an EMBL/GenBank/DDBJ whole genome shotgun (WGS) entry which is preliminary data.</text>
</comment>
<evidence type="ECO:0000256" key="1">
    <source>
        <dbReference type="SAM" id="MobiDB-lite"/>
    </source>
</evidence>
<dbReference type="EMBL" id="SDEE01002099">
    <property type="protein sequence ID" value="RXW11274.1"/>
    <property type="molecule type" value="Genomic_DNA"/>
</dbReference>
<gene>
    <name evidence="2" type="ORF">EST38_g14581</name>
</gene>
<dbReference type="Proteomes" id="UP000290288">
    <property type="component" value="Unassembled WGS sequence"/>
</dbReference>
<keyword evidence="3" id="KW-1185">Reference proteome</keyword>
<feature type="region of interest" description="Disordered" evidence="1">
    <location>
        <begin position="178"/>
        <end position="197"/>
    </location>
</feature>
<evidence type="ECO:0000313" key="3">
    <source>
        <dbReference type="Proteomes" id="UP000290288"/>
    </source>
</evidence>